<feature type="region of interest" description="Disordered" evidence="1">
    <location>
        <begin position="1"/>
        <end position="265"/>
    </location>
</feature>
<comment type="caution">
    <text evidence="2">The sequence shown here is derived from an EMBL/GenBank/DDBJ whole genome shotgun (WGS) entry which is preliminary data.</text>
</comment>
<organism evidence="2 3">
    <name type="scientific">Collybia nuda</name>
    <dbReference type="NCBI Taxonomy" id="64659"/>
    <lineage>
        <taxon>Eukaryota</taxon>
        <taxon>Fungi</taxon>
        <taxon>Dikarya</taxon>
        <taxon>Basidiomycota</taxon>
        <taxon>Agaricomycotina</taxon>
        <taxon>Agaricomycetes</taxon>
        <taxon>Agaricomycetidae</taxon>
        <taxon>Agaricales</taxon>
        <taxon>Tricholomatineae</taxon>
        <taxon>Clitocybaceae</taxon>
        <taxon>Collybia</taxon>
    </lineage>
</organism>
<evidence type="ECO:0000313" key="3">
    <source>
        <dbReference type="Proteomes" id="UP000807353"/>
    </source>
</evidence>
<protein>
    <submittedName>
        <fullName evidence="2">Uncharacterized protein</fullName>
    </submittedName>
</protein>
<evidence type="ECO:0000313" key="2">
    <source>
        <dbReference type="EMBL" id="KAF9462326.1"/>
    </source>
</evidence>
<keyword evidence="3" id="KW-1185">Reference proteome</keyword>
<feature type="compositionally biased region" description="Basic and acidic residues" evidence="1">
    <location>
        <begin position="112"/>
        <end position="126"/>
    </location>
</feature>
<dbReference type="AlphaFoldDB" id="A0A9P5Y626"/>
<accession>A0A9P5Y626</accession>
<reference evidence="2" key="1">
    <citation type="submission" date="2020-11" db="EMBL/GenBank/DDBJ databases">
        <authorList>
            <consortium name="DOE Joint Genome Institute"/>
            <person name="Ahrendt S."/>
            <person name="Riley R."/>
            <person name="Andreopoulos W."/>
            <person name="Labutti K."/>
            <person name="Pangilinan J."/>
            <person name="Ruiz-Duenas F.J."/>
            <person name="Barrasa J.M."/>
            <person name="Sanchez-Garcia M."/>
            <person name="Camarero S."/>
            <person name="Miyauchi S."/>
            <person name="Serrano A."/>
            <person name="Linde D."/>
            <person name="Babiker R."/>
            <person name="Drula E."/>
            <person name="Ayuso-Fernandez I."/>
            <person name="Pacheco R."/>
            <person name="Padilla G."/>
            <person name="Ferreira P."/>
            <person name="Barriuso J."/>
            <person name="Kellner H."/>
            <person name="Castanera R."/>
            <person name="Alfaro M."/>
            <person name="Ramirez L."/>
            <person name="Pisabarro A.G."/>
            <person name="Kuo A."/>
            <person name="Tritt A."/>
            <person name="Lipzen A."/>
            <person name="He G."/>
            <person name="Yan M."/>
            <person name="Ng V."/>
            <person name="Cullen D."/>
            <person name="Martin F."/>
            <person name="Rosso M.-N."/>
            <person name="Henrissat B."/>
            <person name="Hibbett D."/>
            <person name="Martinez A.T."/>
            <person name="Grigoriev I.V."/>
        </authorList>
    </citation>
    <scope>NUCLEOTIDE SEQUENCE</scope>
    <source>
        <strain evidence="2">CBS 247.69</strain>
    </source>
</reference>
<dbReference type="Proteomes" id="UP000807353">
    <property type="component" value="Unassembled WGS sequence"/>
</dbReference>
<sequence length="265" mass="29796">MDVDAPPRYTDSRVPYNRPFSPPSAADLARDRARAQFPPSPPRGSVASADPVPYDSGGRDWQYSQYNDRRREWSAAEEDSYWKARPQWDRNNPPSDRERFERDVPPLPPRNHGWDPRDDRDRRDTFTRPPSPRAFDGPPRPLSSRLTDNYSGPPPSSAPPVDRSYPPREPPPFNRVRQRSPSPVRRPGSPPPPSSGSSYYDRSGPPPSSAGTSVSVPGDRDYPGPPGRDNYPPPGAYDRPRSPGPPRDDRRYPPPSMAPPPPRRP</sequence>
<feature type="compositionally biased region" description="Basic and acidic residues" evidence="1">
    <location>
        <begin position="95"/>
        <end position="104"/>
    </location>
</feature>
<feature type="compositionally biased region" description="Basic and acidic residues" evidence="1">
    <location>
        <begin position="238"/>
        <end position="252"/>
    </location>
</feature>
<feature type="compositionally biased region" description="Basic and acidic residues" evidence="1">
    <location>
        <begin position="67"/>
        <end position="88"/>
    </location>
</feature>
<feature type="compositionally biased region" description="Pro residues" evidence="1">
    <location>
        <begin position="253"/>
        <end position="265"/>
    </location>
</feature>
<evidence type="ECO:0000256" key="1">
    <source>
        <dbReference type="SAM" id="MobiDB-lite"/>
    </source>
</evidence>
<dbReference type="EMBL" id="MU150273">
    <property type="protein sequence ID" value="KAF9462326.1"/>
    <property type="molecule type" value="Genomic_DNA"/>
</dbReference>
<feature type="compositionally biased region" description="Pro residues" evidence="1">
    <location>
        <begin position="223"/>
        <end position="235"/>
    </location>
</feature>
<proteinExistence type="predicted"/>
<dbReference type="OrthoDB" id="3184410at2759"/>
<gene>
    <name evidence="2" type="ORF">BDZ94DRAFT_1290359</name>
</gene>
<name>A0A9P5Y626_9AGAR</name>